<dbReference type="PROSITE" id="PS50118">
    <property type="entry name" value="HMG_BOX_2"/>
    <property type="match status" value="2"/>
</dbReference>
<dbReference type="GO" id="GO:0006357">
    <property type="term" value="P:regulation of transcription by RNA polymerase II"/>
    <property type="evidence" value="ECO:0007669"/>
    <property type="project" value="TreeGrafter"/>
</dbReference>
<dbReference type="PANTHER" id="PTHR48112:SF22">
    <property type="entry name" value="MITOCHONDRIAL TRANSCRIPTION FACTOR A, ISOFORM B"/>
    <property type="match status" value="1"/>
</dbReference>
<feature type="DNA-binding region" description="HMG box" evidence="2">
    <location>
        <begin position="293"/>
        <end position="349"/>
    </location>
</feature>
<reference evidence="5" key="1">
    <citation type="submission" date="2017-01" db="EMBL/GenBank/DDBJ databases">
        <title>Comparative genomics of anhydrobiosis in the tardigrade Hypsibius dujardini.</title>
        <authorList>
            <person name="Yoshida Y."/>
            <person name="Koutsovoulos G."/>
            <person name="Laetsch D."/>
            <person name="Stevens L."/>
            <person name="Kumar S."/>
            <person name="Horikawa D."/>
            <person name="Ishino K."/>
            <person name="Komine S."/>
            <person name="Tomita M."/>
            <person name="Blaxter M."/>
            <person name="Arakawa K."/>
        </authorList>
    </citation>
    <scope>NUCLEOTIDE SEQUENCE [LARGE SCALE GENOMIC DNA]</scope>
    <source>
        <strain evidence="5">Z151</strain>
    </source>
</reference>
<accession>A0A9X6RLV7</accession>
<dbReference type="Pfam" id="PF09011">
    <property type="entry name" value="HMG_box_2"/>
    <property type="match status" value="1"/>
</dbReference>
<dbReference type="GO" id="GO:0005634">
    <property type="term" value="C:nucleus"/>
    <property type="evidence" value="ECO:0007669"/>
    <property type="project" value="UniProtKB-UniRule"/>
</dbReference>
<proteinExistence type="predicted"/>
<dbReference type="PANTHER" id="PTHR48112">
    <property type="entry name" value="HIGH MOBILITY GROUP PROTEIN DSP1"/>
    <property type="match status" value="1"/>
</dbReference>
<evidence type="ECO:0000256" key="2">
    <source>
        <dbReference type="PROSITE-ProRule" id="PRU00267"/>
    </source>
</evidence>
<evidence type="ECO:0000259" key="3">
    <source>
        <dbReference type="PROSITE" id="PS50118"/>
    </source>
</evidence>
<comment type="caution">
    <text evidence="4">The sequence shown here is derived from an EMBL/GenBank/DDBJ whole genome shotgun (WGS) entry which is preliminary data.</text>
</comment>
<keyword evidence="1 2" id="KW-0238">DNA-binding</keyword>
<dbReference type="EMBL" id="MTYJ01000248">
    <property type="protein sequence ID" value="OWA52026.1"/>
    <property type="molecule type" value="Genomic_DNA"/>
</dbReference>
<dbReference type="OrthoDB" id="1919336at2759"/>
<evidence type="ECO:0000256" key="1">
    <source>
        <dbReference type="ARBA" id="ARBA00023125"/>
    </source>
</evidence>
<dbReference type="SUPFAM" id="SSF47095">
    <property type="entry name" value="HMG-box"/>
    <property type="match status" value="4"/>
</dbReference>
<keyword evidence="2" id="KW-0539">Nucleus</keyword>
<dbReference type="CDD" id="cd00084">
    <property type="entry name" value="HMG-box_SF"/>
    <property type="match status" value="1"/>
</dbReference>
<evidence type="ECO:0000313" key="4">
    <source>
        <dbReference type="EMBL" id="OWA52026.1"/>
    </source>
</evidence>
<organism evidence="4 5">
    <name type="scientific">Hypsibius exemplaris</name>
    <name type="common">Freshwater tardigrade</name>
    <dbReference type="NCBI Taxonomy" id="2072580"/>
    <lineage>
        <taxon>Eukaryota</taxon>
        <taxon>Metazoa</taxon>
        <taxon>Ecdysozoa</taxon>
        <taxon>Tardigrada</taxon>
        <taxon>Eutardigrada</taxon>
        <taxon>Parachela</taxon>
        <taxon>Hypsibioidea</taxon>
        <taxon>Hypsibiidae</taxon>
        <taxon>Hypsibius</taxon>
    </lineage>
</organism>
<feature type="domain" description="HMG box" evidence="3">
    <location>
        <begin position="83"/>
        <end position="160"/>
    </location>
</feature>
<protein>
    <recommendedName>
        <fullName evidence="3">HMG box domain-containing protein</fullName>
    </recommendedName>
</protein>
<evidence type="ECO:0000313" key="5">
    <source>
        <dbReference type="Proteomes" id="UP000192578"/>
    </source>
</evidence>
<dbReference type="Proteomes" id="UP000192578">
    <property type="component" value="Unassembled WGS sequence"/>
</dbReference>
<keyword evidence="5" id="KW-1185">Reference proteome</keyword>
<feature type="DNA-binding region" description="HMG box" evidence="2">
    <location>
        <begin position="83"/>
        <end position="160"/>
    </location>
</feature>
<feature type="domain" description="HMG box" evidence="3">
    <location>
        <begin position="293"/>
        <end position="349"/>
    </location>
</feature>
<dbReference type="Gene3D" id="1.10.30.10">
    <property type="entry name" value="High mobility group box domain"/>
    <property type="match status" value="4"/>
</dbReference>
<sequence length="349" mass="39150">MKSMLGSVMGRALSALQANNGVVFPRISPSSSSRVFFSTSSAMSARSKSVTDLPYRPSATARKEAKAAVKAIMEKDRGGSPHVKRPLVPWQIYMQEIKGKHAEAGKEPGNSEPTTKQKPGEYFKQCWEEFEALPEPEKQRFYKAAEQARAEYLVEKEKNKPIPKRGATVYNLYVKEAFTRKPAGLASTVYLKMVGEDYRKLNEKQRAKYESASKADVARVKTLRAALPPVPKKRYPSGYQLYLTDVLSKPAAHVGGLTQAAKMKAASSSWAQLDEETREKWQTTARGNQPLREKRQITAYNLFMRERIAARENGQRPIDIMGRIGAEWTAMGEEEKKPYRDRAALIKAG</sequence>
<dbReference type="SMART" id="SM00398">
    <property type="entry name" value="HMG"/>
    <property type="match status" value="3"/>
</dbReference>
<dbReference type="InterPro" id="IPR009071">
    <property type="entry name" value="HMG_box_dom"/>
</dbReference>
<gene>
    <name evidence="4" type="ORF">BV898_16482</name>
</gene>
<dbReference type="InterPro" id="IPR036910">
    <property type="entry name" value="HMG_box_dom_sf"/>
</dbReference>
<dbReference type="InterPro" id="IPR050342">
    <property type="entry name" value="HMGB"/>
</dbReference>
<dbReference type="AlphaFoldDB" id="A0A9X6RLV7"/>
<dbReference type="GO" id="GO:0003677">
    <property type="term" value="F:DNA binding"/>
    <property type="evidence" value="ECO:0007669"/>
    <property type="project" value="UniProtKB-UniRule"/>
</dbReference>
<name>A0A9X6RLV7_HYPEX</name>